<keyword evidence="3" id="KW-1185">Reference proteome</keyword>
<dbReference type="PANTHER" id="PTHR34095">
    <property type="entry name" value="39S RIBOSOMAL PROTEIN L55, MITOCHONDRIAL"/>
    <property type="match status" value="1"/>
</dbReference>
<name>A0A672FKF9_SALFA</name>
<dbReference type="InParanoid" id="A0A672FKF9"/>
<dbReference type="GO" id="GO:0003735">
    <property type="term" value="F:structural constituent of ribosome"/>
    <property type="evidence" value="ECO:0007669"/>
    <property type="project" value="InterPro"/>
</dbReference>
<dbReference type="InterPro" id="IPR044884">
    <property type="entry name" value="Ribosomal_mL55_sf"/>
</dbReference>
<reference evidence="2" key="2">
    <citation type="submission" date="2025-09" db="UniProtKB">
        <authorList>
            <consortium name="Ensembl"/>
        </authorList>
    </citation>
    <scope>IDENTIFICATION</scope>
</reference>
<dbReference type="Proteomes" id="UP000472267">
    <property type="component" value="Unassembled WGS sequence"/>
</dbReference>
<evidence type="ECO:0008006" key="4">
    <source>
        <dbReference type="Google" id="ProtNLM"/>
    </source>
</evidence>
<dbReference type="GO" id="GO:0006412">
    <property type="term" value="P:translation"/>
    <property type="evidence" value="ECO:0007669"/>
    <property type="project" value="TreeGrafter"/>
</dbReference>
<protein>
    <recommendedName>
        <fullName evidence="4">Mitochondrial ribosomal protein L55</fullName>
    </recommendedName>
</protein>
<dbReference type="GO" id="GO:0005762">
    <property type="term" value="C:mitochondrial large ribosomal subunit"/>
    <property type="evidence" value="ECO:0007669"/>
    <property type="project" value="InterPro"/>
</dbReference>
<dbReference type="AlphaFoldDB" id="A0A672FKF9"/>
<dbReference type="InterPro" id="IPR018615">
    <property type="entry name" value="Ribosomal_mL55"/>
</dbReference>
<evidence type="ECO:0000313" key="2">
    <source>
        <dbReference type="Ensembl" id="ENSSFAP00005007421.1"/>
    </source>
</evidence>
<dbReference type="Pfam" id="PF09776">
    <property type="entry name" value="Mitoc_L55"/>
    <property type="match status" value="1"/>
</dbReference>
<dbReference type="Ensembl" id="ENSSFAT00005007807.1">
    <property type="protein sequence ID" value="ENSSFAP00005007421.1"/>
    <property type="gene ID" value="ENSSFAG00005004409.1"/>
</dbReference>
<organism evidence="2 3">
    <name type="scientific">Salarias fasciatus</name>
    <name type="common">Jewelled blenny</name>
    <name type="synonym">Blennius fasciatus</name>
    <dbReference type="NCBI Taxonomy" id="181472"/>
    <lineage>
        <taxon>Eukaryota</taxon>
        <taxon>Metazoa</taxon>
        <taxon>Chordata</taxon>
        <taxon>Craniata</taxon>
        <taxon>Vertebrata</taxon>
        <taxon>Euteleostomi</taxon>
        <taxon>Actinopterygii</taxon>
        <taxon>Neopterygii</taxon>
        <taxon>Teleostei</taxon>
        <taxon>Neoteleostei</taxon>
        <taxon>Acanthomorphata</taxon>
        <taxon>Ovalentaria</taxon>
        <taxon>Blenniimorphae</taxon>
        <taxon>Blenniiformes</taxon>
        <taxon>Blennioidei</taxon>
        <taxon>Blenniidae</taxon>
        <taxon>Salariinae</taxon>
        <taxon>Salarias</taxon>
    </lineage>
</organism>
<proteinExistence type="predicted"/>
<feature type="compositionally biased region" description="Basic and acidic residues" evidence="1">
    <location>
        <begin position="104"/>
        <end position="113"/>
    </location>
</feature>
<reference evidence="2" key="1">
    <citation type="submission" date="2025-08" db="UniProtKB">
        <authorList>
            <consortium name="Ensembl"/>
        </authorList>
    </citation>
    <scope>IDENTIFICATION</scope>
</reference>
<dbReference type="PANTHER" id="PTHR34095:SF1">
    <property type="entry name" value="LARGE RIBOSOMAL SUBUNIT PROTEIN ML55"/>
    <property type="match status" value="1"/>
</dbReference>
<evidence type="ECO:0000256" key="1">
    <source>
        <dbReference type="SAM" id="MobiDB-lite"/>
    </source>
</evidence>
<dbReference type="Gene3D" id="6.20.130.20">
    <property type="entry name" value="Mitochondrial ribosomal protein L55"/>
    <property type="match status" value="1"/>
</dbReference>
<dbReference type="OMA" id="FRADAYQ"/>
<dbReference type="FunCoup" id="A0A672FKF9">
    <property type="interactions" value="901"/>
</dbReference>
<feature type="region of interest" description="Disordered" evidence="1">
    <location>
        <begin position="82"/>
        <end position="123"/>
    </location>
</feature>
<evidence type="ECO:0000313" key="3">
    <source>
        <dbReference type="Proteomes" id="UP000472267"/>
    </source>
</evidence>
<accession>A0A672FKF9</accession>
<sequence>FFLPGRSSALTAADACLLPVFLLRLLRARLCVLIPARSNSNRSSLACCGRPRFERLYRALLVRPDGSTVHVRHPEPRRILTIPVDPASLSDEERRARQKKKRDGTRARAEAEASRGGYDDDDDFRADAYQNMWRKK</sequence>